<protein>
    <submittedName>
        <fullName evidence="9">MMPL family transporter</fullName>
    </submittedName>
</protein>
<feature type="transmembrane region" description="Helical" evidence="7">
    <location>
        <begin position="12"/>
        <end position="36"/>
    </location>
</feature>
<feature type="transmembrane region" description="Helical" evidence="7">
    <location>
        <begin position="349"/>
        <end position="369"/>
    </location>
</feature>
<feature type="domain" description="SSD" evidence="8">
    <location>
        <begin position="246"/>
        <end position="371"/>
    </location>
</feature>
<feature type="region of interest" description="Disordered" evidence="6">
    <location>
        <begin position="766"/>
        <end position="790"/>
    </location>
</feature>
<evidence type="ECO:0000313" key="9">
    <source>
        <dbReference type="EMBL" id="GAA4649382.1"/>
    </source>
</evidence>
<evidence type="ECO:0000256" key="7">
    <source>
        <dbReference type="SAM" id="Phobius"/>
    </source>
</evidence>
<feature type="transmembrane region" description="Helical" evidence="7">
    <location>
        <begin position="246"/>
        <end position="270"/>
    </location>
</feature>
<keyword evidence="4 7" id="KW-1133">Transmembrane helix</keyword>
<feature type="transmembrane region" description="Helical" evidence="7">
    <location>
        <begin position="276"/>
        <end position="297"/>
    </location>
</feature>
<evidence type="ECO:0000256" key="1">
    <source>
        <dbReference type="ARBA" id="ARBA00004651"/>
    </source>
</evidence>
<feature type="transmembrane region" description="Helical" evidence="7">
    <location>
        <begin position="608"/>
        <end position="627"/>
    </location>
</feature>
<keyword evidence="10" id="KW-1185">Reference proteome</keyword>
<feature type="transmembrane region" description="Helical" evidence="7">
    <location>
        <begin position="222"/>
        <end position="239"/>
    </location>
</feature>
<name>A0ABP8V3F6_9GAMM</name>
<accession>A0ABP8V3F6</accession>
<feature type="transmembrane region" description="Helical" evidence="7">
    <location>
        <begin position="701"/>
        <end position="723"/>
    </location>
</feature>
<comment type="subcellular location">
    <subcellularLocation>
        <location evidence="1">Cell membrane</location>
        <topology evidence="1">Multi-pass membrane protein</topology>
    </subcellularLocation>
</comment>
<reference evidence="10" key="1">
    <citation type="journal article" date="2019" name="Int. J. Syst. Evol. Microbiol.">
        <title>The Global Catalogue of Microorganisms (GCM) 10K type strain sequencing project: providing services to taxonomists for standard genome sequencing and annotation.</title>
        <authorList>
            <consortium name="The Broad Institute Genomics Platform"/>
            <consortium name="The Broad Institute Genome Sequencing Center for Infectious Disease"/>
            <person name="Wu L."/>
            <person name="Ma J."/>
        </authorList>
    </citation>
    <scope>NUCLEOTIDE SEQUENCE [LARGE SCALE GENOMIC DNA]</scope>
    <source>
        <strain evidence="10">JCM 17805</strain>
    </source>
</reference>
<dbReference type="InterPro" id="IPR050545">
    <property type="entry name" value="Mycobact_MmpL"/>
</dbReference>
<evidence type="ECO:0000259" key="8">
    <source>
        <dbReference type="PROSITE" id="PS50156"/>
    </source>
</evidence>
<dbReference type="InterPro" id="IPR004869">
    <property type="entry name" value="MMPL_dom"/>
</dbReference>
<evidence type="ECO:0000256" key="4">
    <source>
        <dbReference type="ARBA" id="ARBA00022989"/>
    </source>
</evidence>
<keyword evidence="2" id="KW-1003">Cell membrane</keyword>
<feature type="transmembrane region" description="Helical" evidence="7">
    <location>
        <begin position="735"/>
        <end position="760"/>
    </location>
</feature>
<dbReference type="EMBL" id="BAABFL010000132">
    <property type="protein sequence ID" value="GAA4649382.1"/>
    <property type="molecule type" value="Genomic_DNA"/>
</dbReference>
<evidence type="ECO:0000313" key="10">
    <source>
        <dbReference type="Proteomes" id="UP001500604"/>
    </source>
</evidence>
<proteinExistence type="predicted"/>
<evidence type="ECO:0000256" key="6">
    <source>
        <dbReference type="SAM" id="MobiDB-lite"/>
    </source>
</evidence>
<gene>
    <name evidence="9" type="ORF">GCM10023116_16560</name>
</gene>
<feature type="domain" description="SSD" evidence="8">
    <location>
        <begin position="633"/>
        <end position="759"/>
    </location>
</feature>
<dbReference type="RefSeq" id="WP_345195207.1">
    <property type="nucleotide sequence ID" value="NZ_BAABFL010000132.1"/>
</dbReference>
<keyword evidence="3 7" id="KW-0812">Transmembrane</keyword>
<dbReference type="Pfam" id="PF03176">
    <property type="entry name" value="MMPL"/>
    <property type="match status" value="2"/>
</dbReference>
<evidence type="ECO:0000256" key="2">
    <source>
        <dbReference type="ARBA" id="ARBA00022475"/>
    </source>
</evidence>
<feature type="transmembrane region" description="Helical" evidence="7">
    <location>
        <begin position="318"/>
        <end position="337"/>
    </location>
</feature>
<comment type="caution">
    <text evidence="9">The sequence shown here is derived from an EMBL/GenBank/DDBJ whole genome shotgun (WGS) entry which is preliminary data.</text>
</comment>
<evidence type="ECO:0000256" key="3">
    <source>
        <dbReference type="ARBA" id="ARBA00022692"/>
    </source>
</evidence>
<dbReference type="SUPFAM" id="SSF82866">
    <property type="entry name" value="Multidrug efflux transporter AcrB transmembrane domain"/>
    <property type="match status" value="2"/>
</dbReference>
<dbReference type="Gene3D" id="1.20.1640.10">
    <property type="entry name" value="Multidrug efflux transporter AcrB transmembrane domain"/>
    <property type="match status" value="2"/>
</dbReference>
<organism evidence="9 10">
    <name type="scientific">Kistimonas scapharcae</name>
    <dbReference type="NCBI Taxonomy" id="1036133"/>
    <lineage>
        <taxon>Bacteria</taxon>
        <taxon>Pseudomonadati</taxon>
        <taxon>Pseudomonadota</taxon>
        <taxon>Gammaproteobacteria</taxon>
        <taxon>Oceanospirillales</taxon>
        <taxon>Endozoicomonadaceae</taxon>
        <taxon>Kistimonas</taxon>
    </lineage>
</organism>
<sequence>MDRWFAGFFMRYRFVLGIGSIGLCLLLSTGLTRLYFDSNFRIFFKPDNLQLQAHDAMEQDYVRSDNVVFTIQSLSKDVFTPQTLKTIGWLTEESWQIPYSQRVDSVTNYQLTRAGEDDLLVDFLVEDASALSYEDAARIRKLALAQESLVNRLLAKDGQATNINIRLNLPEDQREAIDAVMVVAEAMKARAEAENPDIIVHLMGMAAINQAFNEMAMNDASTLMPIMFIIVLVLLTLLMRSLACTLATIVIIAVSVATTMGITGFMGLAINQVNALAPTVVMTLVVADCVHVLVVFLQGLRSGMAKHAALEESLEINFQAIFLTSLTTAIGFLAMNFSDSPPFRELGTITAIGVTCAFVFTLTLLPMIVMGLSRGLPIKVPENDAQDITAKVLTGFSRFVVRHHRPVFFTTLAVSLLIISFIPRNELNDSIVHYFSKDTDIRQAADYLQENVAGMTVISYSLDSGASGGINEPAFLAKAEAFETWYRQQDAVVHVTSYLETIKRLNRNMHGDDPAWQRLPDTREEASQYQLLYELSLPFGLDLSNQLTFDKSAMRVDVIARDLKAQEIIDLDQLAQQWFVDNAPELQATGTGLSLMFAHIGQRNIHSMINGNVVAVILISLTLMLALRSFRYGLLSMIPNAFPAAMAMGLWGMAVQEVNLAVAVVFCMTLGIVVDDTVHFLSKYLKGRKRGLSPAEAIHDVFHKVGSALAITSITLTAGFLVLTLSDFNANMLTGLMVAITIVVALFFDFLFLPSLLLMLASGKAGQQPPTLTRKAEEPALRTVETDTVT</sequence>
<feature type="transmembrane region" description="Helical" evidence="7">
    <location>
        <begin position="660"/>
        <end position="681"/>
    </location>
</feature>
<evidence type="ECO:0000256" key="5">
    <source>
        <dbReference type="ARBA" id="ARBA00023136"/>
    </source>
</evidence>
<feature type="transmembrane region" description="Helical" evidence="7">
    <location>
        <begin position="634"/>
        <end position="654"/>
    </location>
</feature>
<dbReference type="PROSITE" id="PS50156">
    <property type="entry name" value="SSD"/>
    <property type="match status" value="2"/>
</dbReference>
<keyword evidence="5 7" id="KW-0472">Membrane</keyword>
<dbReference type="PANTHER" id="PTHR33406:SF13">
    <property type="entry name" value="MEMBRANE PROTEIN YDFJ"/>
    <property type="match status" value="1"/>
</dbReference>
<dbReference type="InterPro" id="IPR000731">
    <property type="entry name" value="SSD"/>
</dbReference>
<feature type="transmembrane region" description="Helical" evidence="7">
    <location>
        <begin position="406"/>
        <end position="423"/>
    </location>
</feature>
<dbReference type="PANTHER" id="PTHR33406">
    <property type="entry name" value="MEMBRANE PROTEIN MJ1562-RELATED"/>
    <property type="match status" value="1"/>
</dbReference>
<dbReference type="Proteomes" id="UP001500604">
    <property type="component" value="Unassembled WGS sequence"/>
</dbReference>